<evidence type="ECO:0000256" key="3">
    <source>
        <dbReference type="ARBA" id="ARBA00023295"/>
    </source>
</evidence>
<dbReference type="SUPFAM" id="SSF51011">
    <property type="entry name" value="Glycosyl hydrolase domain"/>
    <property type="match status" value="1"/>
</dbReference>
<dbReference type="GO" id="GO:0004553">
    <property type="term" value="F:hydrolase activity, hydrolyzing O-glycosyl compounds"/>
    <property type="evidence" value="ECO:0007669"/>
    <property type="project" value="InterPro"/>
</dbReference>
<dbReference type="Gene3D" id="2.60.40.1180">
    <property type="entry name" value="Golgi alpha-mannosidase II"/>
    <property type="match status" value="1"/>
</dbReference>
<keyword evidence="2" id="KW-0378">Hydrolase</keyword>
<dbReference type="InterPro" id="IPR013783">
    <property type="entry name" value="Ig-like_fold"/>
</dbReference>
<dbReference type="PANTHER" id="PTHR10357:SF210">
    <property type="entry name" value="MALTODEXTRIN GLUCOSIDASE"/>
    <property type="match status" value="1"/>
</dbReference>
<evidence type="ECO:0000256" key="1">
    <source>
        <dbReference type="ARBA" id="ARBA00008061"/>
    </source>
</evidence>
<sequence length="640" mass="75608">MGGYKLNQWLDSVYSDGSKYYVSNPFPKKGETISIQLRMLENTDISNVLLRVKEFGIEQLYTMKLCRNEKGLIYYTCDVKVKEARLQYQFYLVTKDAIYYYTQYRITDYIPDESRDFIILVDYKKVDWVKKSVFYQIFPERFCNGRTEISVKDGEYSYQGYKTKEIKNWNTPAANWEESHGVDFYGGDIYGIINKLDYLKDLGVTAIYLNPIFLSPSVHKYDCIDYFQVDPHLGGDDALIQLSDELHKRNMKLILDISVNHTSSASIWFNRDNEFYEANVGAFQNKDAKEREFYFFDEENHYDTWVGVKTMPKLNYTSEDLRKIIYKDYDSVLKKWIHSPYNIDGWRFDVADCMARNETIDLYHEVWRELCKELKKEKPDLLILAEDWADCSEMFRGDEWDSTMNYFACARPIREFLGETDLFNVRNDILRGVQVKMKACQLKNRIIEFYSRIPFSMCNQLFNLLGSHDISRLYNNEQVHPMEYRGAVMMLFTLPGAPNIYYGDERLLDGRITDNEGYRYPMDWNMELTEDKRDNYLLYQKLAMLKQNSEALSDGGFLVVYDEAYVFSYARFTDKEVIFVICSTNLIEQEVTLPLKYFGLGTMVTMEECFGNHINLELINGMLKFTVPAHQSYMIRIRLE</sequence>
<dbReference type="Gene3D" id="2.60.40.10">
    <property type="entry name" value="Immunoglobulins"/>
    <property type="match status" value="1"/>
</dbReference>
<evidence type="ECO:0000313" key="6">
    <source>
        <dbReference type="Proteomes" id="UP000595897"/>
    </source>
</evidence>
<evidence type="ECO:0000259" key="4">
    <source>
        <dbReference type="SMART" id="SM00642"/>
    </source>
</evidence>
<dbReference type="Gene3D" id="3.20.20.80">
    <property type="entry name" value="Glycosidases"/>
    <property type="match status" value="1"/>
</dbReference>
<dbReference type="KEGG" id="ahb:bsdtb5_27820"/>
<dbReference type="InterPro" id="IPR017853">
    <property type="entry name" value="GH"/>
</dbReference>
<keyword evidence="6" id="KW-1185">Reference proteome</keyword>
<comment type="similarity">
    <text evidence="1">Belongs to the glycosyl hydrolase 13 family.</text>
</comment>
<evidence type="ECO:0000256" key="2">
    <source>
        <dbReference type="ARBA" id="ARBA00022801"/>
    </source>
</evidence>
<dbReference type="Proteomes" id="UP000595897">
    <property type="component" value="Chromosome"/>
</dbReference>
<evidence type="ECO:0000313" key="5">
    <source>
        <dbReference type="EMBL" id="BCN31487.1"/>
    </source>
</evidence>
<dbReference type="EMBL" id="AP024169">
    <property type="protein sequence ID" value="BCN31487.1"/>
    <property type="molecule type" value="Genomic_DNA"/>
</dbReference>
<dbReference type="InterPro" id="IPR004185">
    <property type="entry name" value="Glyco_hydro_13_lg-like_dom"/>
</dbReference>
<dbReference type="InterPro" id="IPR014756">
    <property type="entry name" value="Ig_E-set"/>
</dbReference>
<dbReference type="SUPFAM" id="SSF51445">
    <property type="entry name" value="(Trans)glycosidases"/>
    <property type="match status" value="1"/>
</dbReference>
<accession>A0A7R7EMY2</accession>
<dbReference type="InterPro" id="IPR006047">
    <property type="entry name" value="GH13_cat_dom"/>
</dbReference>
<dbReference type="SMART" id="SM00642">
    <property type="entry name" value="Aamy"/>
    <property type="match status" value="1"/>
</dbReference>
<organism evidence="5 6">
    <name type="scientific">Anaeromicropila herbilytica</name>
    <dbReference type="NCBI Taxonomy" id="2785025"/>
    <lineage>
        <taxon>Bacteria</taxon>
        <taxon>Bacillati</taxon>
        <taxon>Bacillota</taxon>
        <taxon>Clostridia</taxon>
        <taxon>Lachnospirales</taxon>
        <taxon>Lachnospiraceae</taxon>
        <taxon>Anaeromicropila</taxon>
    </lineage>
</organism>
<dbReference type="CDD" id="cd02857">
    <property type="entry name" value="E_set_CDase_PDE_N"/>
    <property type="match status" value="1"/>
</dbReference>
<dbReference type="Pfam" id="PF02903">
    <property type="entry name" value="Alpha-amylase_N"/>
    <property type="match status" value="1"/>
</dbReference>
<reference evidence="5 6" key="1">
    <citation type="submission" date="2020-11" db="EMBL/GenBank/DDBJ databases">
        <title>Draft genome sequencing of a Lachnospiraceae strain isolated from anoxic soil subjected to BSD treatment.</title>
        <authorList>
            <person name="Uek A."/>
            <person name="Tonouchi A."/>
        </authorList>
    </citation>
    <scope>NUCLEOTIDE SEQUENCE [LARGE SCALE GENOMIC DNA]</scope>
    <source>
        <strain evidence="5 6">TB5</strain>
    </source>
</reference>
<proteinExistence type="inferred from homology"/>
<dbReference type="Pfam" id="PF00128">
    <property type="entry name" value="Alpha-amylase"/>
    <property type="match status" value="1"/>
</dbReference>
<dbReference type="InterPro" id="IPR013780">
    <property type="entry name" value="Glyco_hydro_b"/>
</dbReference>
<dbReference type="GO" id="GO:0005975">
    <property type="term" value="P:carbohydrate metabolic process"/>
    <property type="evidence" value="ECO:0007669"/>
    <property type="project" value="InterPro"/>
</dbReference>
<dbReference type="PANTHER" id="PTHR10357">
    <property type="entry name" value="ALPHA-AMYLASE FAMILY MEMBER"/>
    <property type="match status" value="1"/>
</dbReference>
<keyword evidence="3 5" id="KW-0326">Glycosidase</keyword>
<dbReference type="CDD" id="cd11338">
    <property type="entry name" value="AmyAc_CMD"/>
    <property type="match status" value="1"/>
</dbReference>
<feature type="domain" description="Glycosyl hydrolase family 13 catalytic" evidence="4">
    <location>
        <begin position="136"/>
        <end position="546"/>
    </location>
</feature>
<dbReference type="AlphaFoldDB" id="A0A7R7EMY2"/>
<protein>
    <submittedName>
        <fullName evidence="5">Alpha-glycosidase</fullName>
    </submittedName>
</protein>
<dbReference type="SUPFAM" id="SSF81296">
    <property type="entry name" value="E set domains"/>
    <property type="match status" value="1"/>
</dbReference>
<gene>
    <name evidence="5" type="ORF">bsdtb5_27820</name>
</gene>
<name>A0A7R7EMY2_9FIRM</name>